<gene>
    <name evidence="6" type="ORF">Tsubulata_023860</name>
</gene>
<proteinExistence type="inferred from homology"/>
<evidence type="ECO:0000313" key="7">
    <source>
        <dbReference type="Proteomes" id="UP001141552"/>
    </source>
</evidence>
<keyword evidence="4" id="KW-0472">Membrane</keyword>
<reference evidence="6" key="2">
    <citation type="journal article" date="2023" name="Plants (Basel)">
        <title>Annotation of the Turnera subulata (Passifloraceae) Draft Genome Reveals the S-Locus Evolved after the Divergence of Turneroideae from Passifloroideae in a Stepwise Manner.</title>
        <authorList>
            <person name="Henning P.M."/>
            <person name="Roalson E.H."/>
            <person name="Mir W."/>
            <person name="McCubbin A.G."/>
            <person name="Shore J.S."/>
        </authorList>
    </citation>
    <scope>NUCLEOTIDE SEQUENCE</scope>
    <source>
        <strain evidence="6">F60SS</strain>
    </source>
</reference>
<dbReference type="GO" id="GO:0004252">
    <property type="term" value="F:serine-type endopeptidase activity"/>
    <property type="evidence" value="ECO:0007669"/>
    <property type="project" value="InterPro"/>
</dbReference>
<feature type="domain" description="Peptidase S8/S53" evidence="5">
    <location>
        <begin position="66"/>
        <end position="149"/>
    </location>
</feature>
<dbReference type="Proteomes" id="UP001141552">
    <property type="component" value="Unassembled WGS sequence"/>
</dbReference>
<evidence type="ECO:0000256" key="2">
    <source>
        <dbReference type="ARBA" id="ARBA00011073"/>
    </source>
</evidence>
<dbReference type="SUPFAM" id="SSF52743">
    <property type="entry name" value="Subtilisin-like"/>
    <property type="match status" value="1"/>
</dbReference>
<dbReference type="GO" id="GO:0005576">
    <property type="term" value="C:extracellular region"/>
    <property type="evidence" value="ECO:0007669"/>
    <property type="project" value="UniProtKB-SubCell"/>
</dbReference>
<dbReference type="Gene3D" id="3.50.30.30">
    <property type="match status" value="1"/>
</dbReference>
<comment type="similarity">
    <text evidence="2">Belongs to the peptidase S8 family.</text>
</comment>
<dbReference type="EMBL" id="JAKUCV010006663">
    <property type="protein sequence ID" value="KAJ4826452.1"/>
    <property type="molecule type" value="Genomic_DNA"/>
</dbReference>
<dbReference type="GO" id="GO:0006508">
    <property type="term" value="P:proteolysis"/>
    <property type="evidence" value="ECO:0007669"/>
    <property type="project" value="InterPro"/>
</dbReference>
<evidence type="ECO:0000313" key="6">
    <source>
        <dbReference type="EMBL" id="KAJ4826452.1"/>
    </source>
</evidence>
<evidence type="ECO:0000259" key="5">
    <source>
        <dbReference type="Pfam" id="PF00082"/>
    </source>
</evidence>
<evidence type="ECO:0000256" key="3">
    <source>
        <dbReference type="ARBA" id="ARBA00022729"/>
    </source>
</evidence>
<keyword evidence="7" id="KW-1185">Reference proteome</keyword>
<keyword evidence="4" id="KW-0812">Transmembrane</keyword>
<evidence type="ECO:0000256" key="4">
    <source>
        <dbReference type="SAM" id="Phobius"/>
    </source>
</evidence>
<protein>
    <recommendedName>
        <fullName evidence="5">Peptidase S8/S53 domain-containing protein</fullName>
    </recommendedName>
</protein>
<evidence type="ECO:0000256" key="1">
    <source>
        <dbReference type="ARBA" id="ARBA00004613"/>
    </source>
</evidence>
<dbReference type="InterPro" id="IPR045051">
    <property type="entry name" value="SBT"/>
</dbReference>
<keyword evidence="4" id="KW-1133">Transmembrane helix</keyword>
<sequence>MAEETPSSSRGSTILLNLVAFPMLHIESASASAVEFMEVAINAFSSGNSWSKVTSLTKEWRGGFRVRMTGEETSSCADILAAFDDAITDGVDIISVSLGSVFPLQYMEDLIAIGSYHAMRHGTVTSCSAANSGPYPYTVANHAPLIMTVADSTTHRKFMSQPVLGNGLIIPTFVDPRQQFTNPVDYVQAPFPKSHVGSVPIQHHFHVNNAGVTPCQFIPMQTVTALPSPSHVSMRPPVLQPSVQSHPHYDENAFGTRIVQLPVDPSYTVYHAQPPPTVGGGHTWHQCLELSPPLLCAQVEDVLNTTNGSDTGIGYAELIMRRRRMWLNWDLPWCNHGGVLGLLVVVPMLVLVVPWRFCGYQSPRSQMTTAGVDGGIQAVGDGLEFAGGVVVVLDLQVEVVVGSNLKERRLRKI</sequence>
<comment type="subcellular location">
    <subcellularLocation>
        <location evidence="1">Secreted</location>
    </subcellularLocation>
</comment>
<reference evidence="6" key="1">
    <citation type="submission" date="2022-02" db="EMBL/GenBank/DDBJ databases">
        <authorList>
            <person name="Henning P.M."/>
            <person name="McCubbin A.G."/>
            <person name="Shore J.S."/>
        </authorList>
    </citation>
    <scope>NUCLEOTIDE SEQUENCE</scope>
    <source>
        <strain evidence="6">F60SS</strain>
        <tissue evidence="6">Leaves</tissue>
    </source>
</reference>
<feature type="transmembrane region" description="Helical" evidence="4">
    <location>
        <begin position="337"/>
        <end position="357"/>
    </location>
</feature>
<organism evidence="6 7">
    <name type="scientific">Turnera subulata</name>
    <dbReference type="NCBI Taxonomy" id="218843"/>
    <lineage>
        <taxon>Eukaryota</taxon>
        <taxon>Viridiplantae</taxon>
        <taxon>Streptophyta</taxon>
        <taxon>Embryophyta</taxon>
        <taxon>Tracheophyta</taxon>
        <taxon>Spermatophyta</taxon>
        <taxon>Magnoliopsida</taxon>
        <taxon>eudicotyledons</taxon>
        <taxon>Gunneridae</taxon>
        <taxon>Pentapetalae</taxon>
        <taxon>rosids</taxon>
        <taxon>fabids</taxon>
        <taxon>Malpighiales</taxon>
        <taxon>Passifloraceae</taxon>
        <taxon>Turnera</taxon>
    </lineage>
</organism>
<keyword evidence="3" id="KW-0732">Signal</keyword>
<dbReference type="PANTHER" id="PTHR10795">
    <property type="entry name" value="PROPROTEIN CONVERTASE SUBTILISIN/KEXIN"/>
    <property type="match status" value="1"/>
</dbReference>
<accession>A0A9Q0F833</accession>
<dbReference type="InterPro" id="IPR000209">
    <property type="entry name" value="Peptidase_S8/S53_dom"/>
</dbReference>
<dbReference type="AlphaFoldDB" id="A0A9Q0F833"/>
<name>A0A9Q0F833_9ROSI</name>
<comment type="caution">
    <text evidence="6">The sequence shown here is derived from an EMBL/GenBank/DDBJ whole genome shotgun (WGS) entry which is preliminary data.</text>
</comment>
<dbReference type="InterPro" id="IPR036852">
    <property type="entry name" value="Peptidase_S8/S53_dom_sf"/>
</dbReference>
<dbReference type="Gene3D" id="3.40.50.200">
    <property type="entry name" value="Peptidase S8/S53 domain"/>
    <property type="match status" value="1"/>
</dbReference>
<dbReference type="Pfam" id="PF00082">
    <property type="entry name" value="Peptidase_S8"/>
    <property type="match status" value="1"/>
</dbReference>